<dbReference type="PANTHER" id="PTHR43708:SF8">
    <property type="entry name" value="OXIDOREDUCTASE"/>
    <property type="match status" value="1"/>
</dbReference>
<organism evidence="2 3">
    <name type="scientific">Rhizobium rosettiformans</name>
    <dbReference type="NCBI Taxonomy" id="1368430"/>
    <lineage>
        <taxon>Bacteria</taxon>
        <taxon>Pseudomonadati</taxon>
        <taxon>Pseudomonadota</taxon>
        <taxon>Alphaproteobacteria</taxon>
        <taxon>Hyphomicrobiales</taxon>
        <taxon>Rhizobiaceae</taxon>
        <taxon>Rhizobium/Agrobacterium group</taxon>
        <taxon>Rhizobium</taxon>
    </lineage>
</organism>
<dbReference type="Gene3D" id="3.40.50.720">
    <property type="entry name" value="NAD(P)-binding Rossmann-like Domain"/>
    <property type="match status" value="1"/>
</dbReference>
<name>A0A7W8MF26_9HYPH</name>
<feature type="domain" description="Gfo/Idh/MocA-like oxidoreductase N-terminal" evidence="1">
    <location>
        <begin position="6"/>
        <end position="124"/>
    </location>
</feature>
<reference evidence="2 3" key="1">
    <citation type="submission" date="2020-08" db="EMBL/GenBank/DDBJ databases">
        <title>Genomic Encyclopedia of Type Strains, Phase IV (KMG-IV): sequencing the most valuable type-strain genomes for metagenomic binning, comparative biology and taxonomic classification.</title>
        <authorList>
            <person name="Goeker M."/>
        </authorList>
    </citation>
    <scope>NUCLEOTIDE SEQUENCE [LARGE SCALE GENOMIC DNA]</scope>
    <source>
        <strain evidence="2 3">DSM 26376</strain>
    </source>
</reference>
<dbReference type="Proteomes" id="UP000550895">
    <property type="component" value="Unassembled WGS sequence"/>
</dbReference>
<evidence type="ECO:0000313" key="3">
    <source>
        <dbReference type="Proteomes" id="UP000550895"/>
    </source>
</evidence>
<evidence type="ECO:0000259" key="1">
    <source>
        <dbReference type="Pfam" id="PF01408"/>
    </source>
</evidence>
<evidence type="ECO:0000313" key="2">
    <source>
        <dbReference type="EMBL" id="MBB5277990.1"/>
    </source>
</evidence>
<comment type="caution">
    <text evidence="2">The sequence shown here is derived from an EMBL/GenBank/DDBJ whole genome shotgun (WGS) entry which is preliminary data.</text>
</comment>
<dbReference type="Pfam" id="PF01408">
    <property type="entry name" value="GFO_IDH_MocA"/>
    <property type="match status" value="1"/>
</dbReference>
<dbReference type="EMBL" id="JACHGA010000013">
    <property type="protein sequence ID" value="MBB5277990.1"/>
    <property type="molecule type" value="Genomic_DNA"/>
</dbReference>
<accession>A0A7W8MF26</accession>
<dbReference type="InterPro" id="IPR000683">
    <property type="entry name" value="Gfo/Idh/MocA-like_OxRdtase_N"/>
</dbReference>
<keyword evidence="3" id="KW-1185">Reference proteome</keyword>
<dbReference type="SUPFAM" id="SSF51735">
    <property type="entry name" value="NAD(P)-binding Rossmann-fold domains"/>
    <property type="match status" value="1"/>
</dbReference>
<dbReference type="InterPro" id="IPR051317">
    <property type="entry name" value="Gfo/Idh/MocA_oxidoreduct"/>
</dbReference>
<dbReference type="GO" id="GO:0000166">
    <property type="term" value="F:nucleotide binding"/>
    <property type="evidence" value="ECO:0007669"/>
    <property type="project" value="InterPro"/>
</dbReference>
<dbReference type="Gene3D" id="3.30.360.10">
    <property type="entry name" value="Dihydrodipicolinate Reductase, domain 2"/>
    <property type="match status" value="1"/>
</dbReference>
<dbReference type="PANTHER" id="PTHR43708">
    <property type="entry name" value="CONSERVED EXPRESSED OXIDOREDUCTASE (EUROFUNG)"/>
    <property type="match status" value="1"/>
</dbReference>
<sequence>MSNQVIRVGLVGAGYIASWHAQTLAQLKGVKLTAVCDPATAAAKALADRYGAAPFSTLSEMLAAGACDAVHILTPPHLHREQAEACLAAGAHVLVEKPFALSTSDAKAVLDAATRAERLVAVNHNFLGLPSYRRLKELIAGGFPGRIDSADLHWRYPLAPLRSGPYGLWMLRSSENLLLELGPHLFAFAGDLFGQLDDIDLRLSKPITLPTGVALPQGWQISARAGHVDVRISLSLVEGPDDRSVSLRGVAGTARLDLAADTLVLQRPNTAELILGPLFDEFSAAAQHVRQATANAKQQLLSLNQKSPYALGFLGMIGSFYEAVARNEPIDRRFDANSAVTVIDAIERTTACIPRQDNPAMPAWPAPMG</sequence>
<protein>
    <submittedName>
        <fullName evidence="2">Putative dehydrogenase</fullName>
    </submittedName>
</protein>
<dbReference type="RefSeq" id="WP_183954709.1">
    <property type="nucleotide sequence ID" value="NZ_JACHGA010000013.1"/>
</dbReference>
<dbReference type="AlphaFoldDB" id="A0A7W8MF26"/>
<gene>
    <name evidence="2" type="ORF">HNR26_004084</name>
</gene>
<proteinExistence type="predicted"/>
<dbReference type="InterPro" id="IPR036291">
    <property type="entry name" value="NAD(P)-bd_dom_sf"/>
</dbReference>